<proteinExistence type="inferred from homology"/>
<evidence type="ECO:0000313" key="9">
    <source>
        <dbReference type="Proteomes" id="UP001060504"/>
    </source>
</evidence>
<dbReference type="Gene3D" id="3.40.50.1100">
    <property type="match status" value="2"/>
</dbReference>
<evidence type="ECO:0000256" key="2">
    <source>
        <dbReference type="ARBA" id="ARBA00007103"/>
    </source>
</evidence>
<organism evidence="8 9">
    <name type="scientific">Mycolicibacterium cyprinidarum</name>
    <dbReference type="NCBI Taxonomy" id="2860311"/>
    <lineage>
        <taxon>Bacteria</taxon>
        <taxon>Bacillati</taxon>
        <taxon>Actinomycetota</taxon>
        <taxon>Actinomycetes</taxon>
        <taxon>Mycobacteriales</taxon>
        <taxon>Mycobacteriaceae</taxon>
        <taxon>Mycolicibacterium</taxon>
    </lineage>
</organism>
<dbReference type="InterPro" id="IPR005856">
    <property type="entry name" value="Cys_synth"/>
</dbReference>
<evidence type="ECO:0000256" key="1">
    <source>
        <dbReference type="ARBA" id="ARBA00001933"/>
    </source>
</evidence>
<evidence type="ECO:0000256" key="5">
    <source>
        <dbReference type="ARBA" id="ARBA00022898"/>
    </source>
</evidence>
<dbReference type="PROSITE" id="PS00901">
    <property type="entry name" value="CYS_SYNTHASE"/>
    <property type="match status" value="1"/>
</dbReference>
<comment type="similarity">
    <text evidence="2">Belongs to the cysteine synthase/cystathionine beta-synthase family.</text>
</comment>
<dbReference type="EMBL" id="BPRH01003566">
    <property type="protein sequence ID" value="GJF09845.1"/>
    <property type="molecule type" value="Genomic_DNA"/>
</dbReference>
<evidence type="ECO:0000256" key="3">
    <source>
        <dbReference type="ARBA" id="ARBA00022605"/>
    </source>
</evidence>
<name>A0ABQ4V4C1_9MYCO</name>
<keyword evidence="3" id="KW-0028">Amino-acid biosynthesis</keyword>
<feature type="domain" description="Tryptophan synthase beta chain-like PALP" evidence="7">
    <location>
        <begin position="9"/>
        <end position="296"/>
    </location>
</feature>
<accession>A0ABQ4V4C1</accession>
<evidence type="ECO:0000313" key="8">
    <source>
        <dbReference type="EMBL" id="GJF09845.1"/>
    </source>
</evidence>
<dbReference type="InterPro" id="IPR050214">
    <property type="entry name" value="Cys_Synth/Cystath_Beta-Synth"/>
</dbReference>
<keyword evidence="6" id="KW-0198">Cysteine biosynthesis</keyword>
<evidence type="ECO:0000256" key="4">
    <source>
        <dbReference type="ARBA" id="ARBA00022679"/>
    </source>
</evidence>
<dbReference type="InterPro" id="IPR001926">
    <property type="entry name" value="TrpB-like_PALP"/>
</dbReference>
<keyword evidence="9" id="KW-1185">Reference proteome</keyword>
<dbReference type="PANTHER" id="PTHR10314">
    <property type="entry name" value="CYSTATHIONINE BETA-SYNTHASE"/>
    <property type="match status" value="1"/>
</dbReference>
<evidence type="ECO:0000259" key="7">
    <source>
        <dbReference type="Pfam" id="PF00291"/>
    </source>
</evidence>
<comment type="caution">
    <text evidence="8">The sequence shown here is derived from an EMBL/GenBank/DDBJ whole genome shotgun (WGS) entry which is preliminary data.</text>
</comment>
<dbReference type="InterPro" id="IPR036052">
    <property type="entry name" value="TrpB-like_PALP_sf"/>
</dbReference>
<dbReference type="Pfam" id="PF00291">
    <property type="entry name" value="PALP"/>
    <property type="match status" value="1"/>
</dbReference>
<dbReference type="Proteomes" id="UP001060504">
    <property type="component" value="Unassembled WGS sequence"/>
</dbReference>
<keyword evidence="4" id="KW-0808">Transferase</keyword>
<dbReference type="InterPro" id="IPR001216">
    <property type="entry name" value="P-phosphate_BS"/>
</dbReference>
<dbReference type="SUPFAM" id="SSF53686">
    <property type="entry name" value="Tryptophan synthase beta subunit-like PLP-dependent enzymes"/>
    <property type="match status" value="1"/>
</dbReference>
<evidence type="ECO:0000256" key="6">
    <source>
        <dbReference type="ARBA" id="ARBA00023192"/>
    </source>
</evidence>
<dbReference type="CDD" id="cd01561">
    <property type="entry name" value="CBS_like"/>
    <property type="match status" value="1"/>
</dbReference>
<dbReference type="NCBIfam" id="TIGR01136">
    <property type="entry name" value="cysKM"/>
    <property type="match status" value="1"/>
</dbReference>
<gene>
    <name evidence="8" type="ORF">NGTWS1702_34060</name>
</gene>
<sequence>MTRHDSLLEAFGDTPLVGLQRLSPAWNGGGDGSPHVRLWAKLEDRNPTGSIKDRPALRMIEDAERSGLLQPGATILEPTSGNTGISLAMAALLKGYQMICVMPENTSVERRQLLELYGARIISSPAEGGSNTAVAEAKKIAAENPSWVMLYQYGNASNTAAHYDGTGPELLADLPEITHFVAGLGTTGTLMGTGRYLREQVAGVQIVAAEPRYGEGVYALRNIDEGFIPELYDPDVLTTRYSVSSYDAVKRTRELVQVEGIFAGISTGAVLHAALGMAAKATKAGDRADIAFVVADAGWKYLSTGAYAGSLDDAEDALEGQLWA</sequence>
<keyword evidence="5" id="KW-0663">Pyridoxal phosphate</keyword>
<comment type="cofactor">
    <cofactor evidence="1">
        <name>pyridoxal 5'-phosphate</name>
        <dbReference type="ChEBI" id="CHEBI:597326"/>
    </cofactor>
</comment>
<protein>
    <submittedName>
        <fullName evidence="8">Cysteine synthase</fullName>
    </submittedName>
</protein>
<reference evidence="8 9" key="1">
    <citation type="submission" date="2021-08" db="EMBL/GenBank/DDBJ databases">
        <title>Draft genome sequence of Mycolicibacterium sp. NGTWS1702 strain.</title>
        <authorList>
            <person name="Matsumoto M."/>
            <person name="Tang B.C.C."/>
            <person name="Machida Y."/>
            <person name="Matoyama H."/>
            <person name="Kishihara T."/>
            <person name="Sato S."/>
            <person name="Kondo I."/>
            <person name="Sano M."/>
            <person name="Kato G."/>
        </authorList>
    </citation>
    <scope>NUCLEOTIDE SEQUENCE [LARGE SCALE GENOMIC DNA]</scope>
    <source>
        <strain evidence="8 9">NGTWSNA01</strain>
    </source>
</reference>